<dbReference type="InterPro" id="IPR008271">
    <property type="entry name" value="Ser/Thr_kinase_AS"/>
</dbReference>
<keyword evidence="3" id="KW-0547">Nucleotide-binding</keyword>
<evidence type="ECO:0000256" key="2">
    <source>
        <dbReference type="ARBA" id="ARBA00022679"/>
    </source>
</evidence>
<dbReference type="PANTHER" id="PTHR24351">
    <property type="entry name" value="RIBOSOMAL PROTEIN S6 KINASE"/>
    <property type="match status" value="1"/>
</dbReference>
<dbReference type="SMART" id="SM00220">
    <property type="entry name" value="S_TKc"/>
    <property type="match status" value="1"/>
</dbReference>
<protein>
    <submittedName>
        <fullName evidence="8">Protein kinase domain/Protein tyrosine kinase, putative</fullName>
    </submittedName>
</protein>
<accession>A0A7G2C671</accession>
<dbReference type="InterPro" id="IPR000719">
    <property type="entry name" value="Prot_kinase_dom"/>
</dbReference>
<dbReference type="GO" id="GO:0004674">
    <property type="term" value="F:protein serine/threonine kinase activity"/>
    <property type="evidence" value="ECO:0007669"/>
    <property type="project" value="UniProtKB-KW"/>
</dbReference>
<dbReference type="Pfam" id="PF00069">
    <property type="entry name" value="Pkinase"/>
    <property type="match status" value="2"/>
</dbReference>
<name>A0A7G2C671_9TRYP</name>
<keyword evidence="1" id="KW-0723">Serine/threonine-protein kinase</keyword>
<dbReference type="EMBL" id="LR877148">
    <property type="protein sequence ID" value="CAD2215216.1"/>
    <property type="molecule type" value="Genomic_DNA"/>
</dbReference>
<dbReference type="SUPFAM" id="SSF56112">
    <property type="entry name" value="Protein kinase-like (PK-like)"/>
    <property type="match status" value="1"/>
</dbReference>
<dbReference type="Proteomes" id="UP000515908">
    <property type="component" value="Chromosome 04"/>
</dbReference>
<dbReference type="VEuPathDB" id="TriTrypDB:ADEAN_000267100"/>
<dbReference type="GO" id="GO:0005524">
    <property type="term" value="F:ATP binding"/>
    <property type="evidence" value="ECO:0007669"/>
    <property type="project" value="UniProtKB-KW"/>
</dbReference>
<dbReference type="PROSITE" id="PS00108">
    <property type="entry name" value="PROTEIN_KINASE_ST"/>
    <property type="match status" value="1"/>
</dbReference>
<feature type="domain" description="Protein kinase" evidence="7">
    <location>
        <begin position="1"/>
        <end position="354"/>
    </location>
</feature>
<dbReference type="AlphaFoldDB" id="A0A7G2C671"/>
<evidence type="ECO:0000256" key="1">
    <source>
        <dbReference type="ARBA" id="ARBA00022527"/>
    </source>
</evidence>
<keyword evidence="2" id="KW-0808">Transferase</keyword>
<reference evidence="8 9" key="1">
    <citation type="submission" date="2020-08" db="EMBL/GenBank/DDBJ databases">
        <authorList>
            <person name="Newling K."/>
            <person name="Davey J."/>
            <person name="Forrester S."/>
        </authorList>
    </citation>
    <scope>NUCLEOTIDE SEQUENCE [LARGE SCALE GENOMIC DNA]</scope>
    <source>
        <strain evidence="9">Crithidia deanei Carvalho (ATCC PRA-265)</strain>
    </source>
</reference>
<feature type="compositionally biased region" description="Low complexity" evidence="6">
    <location>
        <begin position="472"/>
        <end position="491"/>
    </location>
</feature>
<evidence type="ECO:0000313" key="9">
    <source>
        <dbReference type="Proteomes" id="UP000515908"/>
    </source>
</evidence>
<keyword evidence="4 8" id="KW-0418">Kinase</keyword>
<dbReference type="Gene3D" id="1.10.510.10">
    <property type="entry name" value="Transferase(Phosphotransferase) domain 1"/>
    <property type="match status" value="2"/>
</dbReference>
<feature type="region of interest" description="Disordered" evidence="6">
    <location>
        <begin position="470"/>
        <end position="491"/>
    </location>
</feature>
<evidence type="ECO:0000256" key="6">
    <source>
        <dbReference type="SAM" id="MobiDB-lite"/>
    </source>
</evidence>
<evidence type="ECO:0000256" key="3">
    <source>
        <dbReference type="ARBA" id="ARBA00022741"/>
    </source>
</evidence>
<proteinExistence type="predicted"/>
<gene>
    <name evidence="8" type="ORF">ADEAN_000267100</name>
</gene>
<evidence type="ECO:0000313" key="8">
    <source>
        <dbReference type="EMBL" id="CAD2215216.1"/>
    </source>
</evidence>
<evidence type="ECO:0000259" key="7">
    <source>
        <dbReference type="PROSITE" id="PS50011"/>
    </source>
</evidence>
<keyword evidence="9" id="KW-1185">Reference proteome</keyword>
<dbReference type="InterPro" id="IPR011009">
    <property type="entry name" value="Kinase-like_dom_sf"/>
</dbReference>
<evidence type="ECO:0000256" key="4">
    <source>
        <dbReference type="ARBA" id="ARBA00022777"/>
    </source>
</evidence>
<sequence length="491" mass="55865">MKLHTTFQTDHRVYLLLDYLNGGELLFHTQRAPEKHFSESVARFFIAELAIAVEYLRKRGIVHRDIKGENLVLDAEGHVVLSDFGFAKKIISDEEDVILENSCSLQHAAVSNNNNNVNNVNNTTSTTEDSGYDTEEDFSQHYRSKHYHDKNKNNNNNKESNDILNDESDYVNIYNKDIAYNNYINLLLHADEKKNVQINSFLKQRLIKQHTGCGTIAYIAPELLTICKDRDLFSSDILAELNALPGTNLEYESGGGGAHQRLIKTVERNRRSGYGFEADWWCVGVVLYTLLTGYFPFLKSKNADTCAAIVKSPLQFPQHVKCSDETKDLLQQLLQKKPSARISTLDQLKAHPFFNGFDWVKCERRELTPPLLLHKHNYNEPNSGAKATKELRQHVVFAIEQHRRSILGKRKIMLENNNNNANISLQEAKKAYMLQQYKQLRLLPPAVCTETLHSNSIVCEGCYAKVVEGAAPPSKTSSPKNKNKNTNNNKQ</sequence>
<organism evidence="8 9">
    <name type="scientific">Angomonas deanei</name>
    <dbReference type="NCBI Taxonomy" id="59799"/>
    <lineage>
        <taxon>Eukaryota</taxon>
        <taxon>Discoba</taxon>
        <taxon>Euglenozoa</taxon>
        <taxon>Kinetoplastea</taxon>
        <taxon>Metakinetoplastina</taxon>
        <taxon>Trypanosomatida</taxon>
        <taxon>Trypanosomatidae</taxon>
        <taxon>Strigomonadinae</taxon>
        <taxon>Angomonas</taxon>
    </lineage>
</organism>
<dbReference type="Gene3D" id="3.30.200.20">
    <property type="entry name" value="Phosphorylase Kinase, domain 1"/>
    <property type="match status" value="1"/>
</dbReference>
<evidence type="ECO:0000256" key="5">
    <source>
        <dbReference type="ARBA" id="ARBA00022840"/>
    </source>
</evidence>
<keyword evidence="5" id="KW-0067">ATP-binding</keyword>
<dbReference type="PROSITE" id="PS50011">
    <property type="entry name" value="PROTEIN_KINASE_DOM"/>
    <property type="match status" value="1"/>
</dbReference>
<feature type="compositionally biased region" description="Low complexity" evidence="6">
    <location>
        <begin position="112"/>
        <end position="127"/>
    </location>
</feature>
<feature type="region of interest" description="Disordered" evidence="6">
    <location>
        <begin position="112"/>
        <end position="138"/>
    </location>
</feature>